<dbReference type="Pfam" id="PF04055">
    <property type="entry name" value="Radical_SAM"/>
    <property type="match status" value="1"/>
</dbReference>
<keyword evidence="4" id="KW-0408">Iron</keyword>
<dbReference type="Gene3D" id="3.20.20.70">
    <property type="entry name" value="Aldolase class I"/>
    <property type="match status" value="1"/>
</dbReference>
<dbReference type="PANTHER" id="PTHR11228:SF7">
    <property type="entry name" value="PQQA PEPTIDE CYCLASE"/>
    <property type="match status" value="1"/>
</dbReference>
<gene>
    <name evidence="7" type="ORF">DB30_00278</name>
</gene>
<dbReference type="Proteomes" id="UP000031599">
    <property type="component" value="Unassembled WGS sequence"/>
</dbReference>
<dbReference type="SUPFAM" id="SSF102114">
    <property type="entry name" value="Radical SAM enzymes"/>
    <property type="match status" value="1"/>
</dbReference>
<dbReference type="CDD" id="cd01335">
    <property type="entry name" value="Radical_SAM"/>
    <property type="match status" value="1"/>
</dbReference>
<keyword evidence="5" id="KW-0411">Iron-sulfur</keyword>
<dbReference type="PANTHER" id="PTHR11228">
    <property type="entry name" value="RADICAL SAM DOMAIN PROTEIN"/>
    <property type="match status" value="1"/>
</dbReference>
<name>A0A0C2A586_9BACT</name>
<evidence type="ECO:0000313" key="7">
    <source>
        <dbReference type="EMBL" id="KIG18593.1"/>
    </source>
</evidence>
<evidence type="ECO:0000256" key="3">
    <source>
        <dbReference type="ARBA" id="ARBA00022723"/>
    </source>
</evidence>
<comment type="caution">
    <text evidence="7">The sequence shown here is derived from an EMBL/GenBank/DDBJ whole genome shotgun (WGS) entry which is preliminary data.</text>
</comment>
<evidence type="ECO:0000256" key="4">
    <source>
        <dbReference type="ARBA" id="ARBA00023004"/>
    </source>
</evidence>
<dbReference type="EMBL" id="JMCC02000010">
    <property type="protein sequence ID" value="KIG18593.1"/>
    <property type="molecule type" value="Genomic_DNA"/>
</dbReference>
<accession>A0A0C2A586</accession>
<evidence type="ECO:0000256" key="1">
    <source>
        <dbReference type="ARBA" id="ARBA00001966"/>
    </source>
</evidence>
<keyword evidence="3" id="KW-0479">Metal-binding</keyword>
<dbReference type="InterPro" id="IPR007197">
    <property type="entry name" value="rSAM"/>
</dbReference>
<proteinExistence type="predicted"/>
<reference evidence="7 8" key="1">
    <citation type="submission" date="2014-12" db="EMBL/GenBank/DDBJ databases">
        <title>Genome assembly of Enhygromyxa salina DSM 15201.</title>
        <authorList>
            <person name="Sharma G."/>
            <person name="Subramanian S."/>
        </authorList>
    </citation>
    <scope>NUCLEOTIDE SEQUENCE [LARGE SCALE GENOMIC DNA]</scope>
    <source>
        <strain evidence="7 8">DSM 15201</strain>
    </source>
</reference>
<evidence type="ECO:0000256" key="2">
    <source>
        <dbReference type="ARBA" id="ARBA00022691"/>
    </source>
</evidence>
<sequence length="249" mass="27361">MGMIDLRSQNLTLTGALPRDRPTTARPHRLYVATTNHCNRACPWCSTCSSPRGQTWLSTQDYAASFPAQGPFEVQLEGGEPTIHPQFPELVRLAQTHPRCVRLVLVTNGVVLPREPKTLRAWLLELGAPLTIKLSINHHLLAQDPGLLALAALLRDELAALGRDRELVLNVRLRPDAPGQDAWVREAVAKAGLLELANVFHLQAYGFASERAGWDTPFVVGTNFTLVNPDGRTHGPDLVGRSEAMRVLP</sequence>
<dbReference type="GO" id="GO:0051536">
    <property type="term" value="F:iron-sulfur cluster binding"/>
    <property type="evidence" value="ECO:0007669"/>
    <property type="project" value="UniProtKB-KW"/>
</dbReference>
<dbReference type="GO" id="GO:0003824">
    <property type="term" value="F:catalytic activity"/>
    <property type="evidence" value="ECO:0007669"/>
    <property type="project" value="InterPro"/>
</dbReference>
<dbReference type="InterPro" id="IPR013785">
    <property type="entry name" value="Aldolase_TIM"/>
</dbReference>
<evidence type="ECO:0000313" key="8">
    <source>
        <dbReference type="Proteomes" id="UP000031599"/>
    </source>
</evidence>
<feature type="domain" description="Radical SAM core" evidence="6">
    <location>
        <begin position="34"/>
        <end position="119"/>
    </location>
</feature>
<evidence type="ECO:0000259" key="6">
    <source>
        <dbReference type="Pfam" id="PF04055"/>
    </source>
</evidence>
<evidence type="ECO:0000256" key="5">
    <source>
        <dbReference type="ARBA" id="ARBA00023014"/>
    </source>
</evidence>
<dbReference type="SFLD" id="SFLDG01067">
    <property type="entry name" value="SPASM/twitch_domain_containing"/>
    <property type="match status" value="1"/>
</dbReference>
<comment type="cofactor">
    <cofactor evidence="1">
        <name>[4Fe-4S] cluster</name>
        <dbReference type="ChEBI" id="CHEBI:49883"/>
    </cofactor>
</comment>
<dbReference type="SFLD" id="SFLDS00029">
    <property type="entry name" value="Radical_SAM"/>
    <property type="match status" value="1"/>
</dbReference>
<dbReference type="InterPro" id="IPR050377">
    <property type="entry name" value="Radical_SAM_PqqE_MftC-like"/>
</dbReference>
<protein>
    <recommendedName>
        <fullName evidence="6">Radical SAM core domain-containing protein</fullName>
    </recommendedName>
</protein>
<keyword evidence="2" id="KW-0949">S-adenosyl-L-methionine</keyword>
<dbReference type="AlphaFoldDB" id="A0A0C2A586"/>
<organism evidence="7 8">
    <name type="scientific">Enhygromyxa salina</name>
    <dbReference type="NCBI Taxonomy" id="215803"/>
    <lineage>
        <taxon>Bacteria</taxon>
        <taxon>Pseudomonadati</taxon>
        <taxon>Myxococcota</taxon>
        <taxon>Polyangia</taxon>
        <taxon>Nannocystales</taxon>
        <taxon>Nannocystaceae</taxon>
        <taxon>Enhygromyxa</taxon>
    </lineage>
</organism>
<dbReference type="GO" id="GO:0046872">
    <property type="term" value="F:metal ion binding"/>
    <property type="evidence" value="ECO:0007669"/>
    <property type="project" value="UniProtKB-KW"/>
</dbReference>
<dbReference type="InterPro" id="IPR058240">
    <property type="entry name" value="rSAM_sf"/>
</dbReference>